<dbReference type="Pfam" id="PF04338">
    <property type="entry name" value="DUF481"/>
    <property type="match status" value="1"/>
</dbReference>
<reference evidence="2 3" key="3">
    <citation type="submission" date="2022-01" db="EMBL/GenBank/DDBJ databases">
        <authorList>
            <person name="Zhou L.Y."/>
        </authorList>
    </citation>
    <scope>NUCLEOTIDE SEQUENCE [LARGE SCALE GENOMIC DNA]</scope>
    <source>
        <strain evidence="2 3">TLK-CK17</strain>
    </source>
</reference>
<comment type="caution">
    <text evidence="2">The sequence shown here is derived from an EMBL/GenBank/DDBJ whole genome shotgun (WGS) entry which is preliminary data.</text>
</comment>
<evidence type="ECO:0000313" key="2">
    <source>
        <dbReference type="EMBL" id="MCF7221530.1"/>
    </source>
</evidence>
<gene>
    <name evidence="2" type="ORF">L3V18_06970</name>
</gene>
<reference evidence="2 3" key="1">
    <citation type="submission" date="2022-01" db="EMBL/GenBank/DDBJ databases">
        <title>Lysobacter chinensis sp. nov., a bacterium isolated from cow dung compost.</title>
        <authorList>
            <person name="Liu Y."/>
        </authorList>
    </citation>
    <scope>NUCLEOTIDE SEQUENCE [LARGE SCALE GENOMIC DNA]</scope>
    <source>
        <strain evidence="2 3">TLK-CK17</strain>
    </source>
</reference>
<evidence type="ECO:0000313" key="3">
    <source>
        <dbReference type="Proteomes" id="UP001430796"/>
    </source>
</evidence>
<evidence type="ECO:0000256" key="1">
    <source>
        <dbReference type="SAM" id="SignalP"/>
    </source>
</evidence>
<organism evidence="2 3">
    <name type="scientific">Marilutibacter chinensis</name>
    <dbReference type="NCBI Taxonomy" id="2912247"/>
    <lineage>
        <taxon>Bacteria</taxon>
        <taxon>Pseudomonadati</taxon>
        <taxon>Pseudomonadota</taxon>
        <taxon>Gammaproteobacteria</taxon>
        <taxon>Lysobacterales</taxon>
        <taxon>Lysobacteraceae</taxon>
        <taxon>Marilutibacter</taxon>
    </lineage>
</organism>
<keyword evidence="3" id="KW-1185">Reference proteome</keyword>
<accession>A0ABS9HRF7</accession>
<feature type="chain" id="PRO_5045252865" evidence="1">
    <location>
        <begin position="21"/>
        <end position="242"/>
    </location>
</feature>
<feature type="signal peptide" evidence="1">
    <location>
        <begin position="1"/>
        <end position="20"/>
    </location>
</feature>
<dbReference type="InterPro" id="IPR007433">
    <property type="entry name" value="DUF481"/>
</dbReference>
<dbReference type="Proteomes" id="UP001430796">
    <property type="component" value="Unassembled WGS sequence"/>
</dbReference>
<dbReference type="RefSeq" id="WP_237053957.1">
    <property type="nucleotide sequence ID" value="NZ_JAKJPO010000003.1"/>
</dbReference>
<keyword evidence="1" id="KW-0732">Signal</keyword>
<dbReference type="EMBL" id="JAKJPO010000003">
    <property type="protein sequence ID" value="MCF7221530.1"/>
    <property type="molecule type" value="Genomic_DNA"/>
</dbReference>
<name>A0ABS9HRF7_9GAMM</name>
<proteinExistence type="predicted"/>
<sequence>MHKHLLTLGLLVALSLPALAEEPTAVDAAPVWSGTGELGLAVSKGNTDSETLVGKLAMGFEDATWRHALGASFLYGRSDDVENAYRYEFFADSGYNINDRSYLFGSIRNERDHFASNEYQWTAALGYGYEAIESDTTRLVFEIGPGYRWAKLQGVRVHNNETIVRGTMDFSHRLTETTSLHDAMLVEAGSDNTFIRNDIGLKVKMTEALALKAGLETRHNTDVLPGTKKTDTLTTVNVAYDF</sequence>
<reference evidence="3" key="2">
    <citation type="submission" date="2022-01" db="EMBL/GenBank/DDBJ databases">
        <title>Lysobacter chinensis sp. nov., a bacterium isolated from cow dung compost.</title>
        <authorList>
            <person name="Zhou L.Y."/>
        </authorList>
    </citation>
    <scope>NUCLEOTIDE SEQUENCE [LARGE SCALE GENOMIC DNA]</scope>
    <source>
        <strain evidence="3">TLK-CK17</strain>
    </source>
</reference>
<protein>
    <submittedName>
        <fullName evidence="2">DUF481 domain-containing protein</fullName>
    </submittedName>
</protein>